<protein>
    <recommendedName>
        <fullName evidence="2">N-acetylglucosaminylphosphatidylinositol deacetylase</fullName>
        <ecNumber evidence="2">3.5.1.89</ecNumber>
    </recommendedName>
</protein>
<keyword evidence="4" id="KW-1185">Reference proteome</keyword>
<dbReference type="RefSeq" id="XP_003738911.1">
    <property type="nucleotide sequence ID" value="XM_003738863.1"/>
</dbReference>
<evidence type="ECO:0000256" key="3">
    <source>
        <dbReference type="SAM" id="Phobius"/>
    </source>
</evidence>
<dbReference type="KEGG" id="goe:100904067"/>
<reference evidence="5" key="1">
    <citation type="submission" date="2025-08" db="UniProtKB">
        <authorList>
            <consortium name="RefSeq"/>
        </authorList>
    </citation>
    <scope>IDENTIFICATION</scope>
</reference>
<dbReference type="GO" id="GO:0005783">
    <property type="term" value="C:endoplasmic reticulum"/>
    <property type="evidence" value="ECO:0007669"/>
    <property type="project" value="TreeGrafter"/>
</dbReference>
<evidence type="ECO:0000313" key="5">
    <source>
        <dbReference type="RefSeq" id="XP_003738911.1"/>
    </source>
</evidence>
<proteinExistence type="inferred from homology"/>
<dbReference type="GO" id="GO:0000225">
    <property type="term" value="F:N-acetylglucosaminylphosphatidylinositol deacetylase activity"/>
    <property type="evidence" value="ECO:0007669"/>
    <property type="project" value="UniProtKB-EC"/>
</dbReference>
<organism evidence="4 5">
    <name type="scientific">Galendromus occidentalis</name>
    <name type="common">western predatory mite</name>
    <dbReference type="NCBI Taxonomy" id="34638"/>
    <lineage>
        <taxon>Eukaryota</taxon>
        <taxon>Metazoa</taxon>
        <taxon>Ecdysozoa</taxon>
        <taxon>Arthropoda</taxon>
        <taxon>Chelicerata</taxon>
        <taxon>Arachnida</taxon>
        <taxon>Acari</taxon>
        <taxon>Parasitiformes</taxon>
        <taxon>Mesostigmata</taxon>
        <taxon>Gamasina</taxon>
        <taxon>Phytoseioidea</taxon>
        <taxon>Phytoseiidae</taxon>
        <taxon>Typhlodrominae</taxon>
        <taxon>Galendromus</taxon>
    </lineage>
</organism>
<name>A0AAJ6VVK9_9ACAR</name>
<dbReference type="SUPFAM" id="SSF102588">
    <property type="entry name" value="LmbE-like"/>
    <property type="match status" value="1"/>
</dbReference>
<keyword evidence="3" id="KW-0472">Membrane</keyword>
<dbReference type="EC" id="3.5.1.89" evidence="2"/>
<dbReference type="InterPro" id="IPR003737">
    <property type="entry name" value="GlcNAc_PI_deacetylase-related"/>
</dbReference>
<evidence type="ECO:0000256" key="1">
    <source>
        <dbReference type="ARBA" id="ARBA00006066"/>
    </source>
</evidence>
<gene>
    <name evidence="5" type="primary">LOC100904067</name>
</gene>
<sequence>MDFLGICGILLAIVTGFVVWIWIQSYLGFVKPIPGRRKLLVTAHPDDESMFFAPFIAWETSRGSIVHLICLSDGNFDGQGSLRRGELTAACHELGLPQEFLHLIDSPHFRDDPKASWEPEEILRIIVKYCGEHEIDAVVSFDSHGVSGHRNHTSIFHALATLSRNPSFRPCIYTLESVSILRKYFLLFDTLCTMLWEPEYVYSLGSDLNSRPQQAMLRHRSQLLWFRHLYMWTSKYMTINTLRKISFRGSR</sequence>
<keyword evidence="3" id="KW-1133">Transmembrane helix</keyword>
<keyword evidence="3" id="KW-0812">Transmembrane</keyword>
<dbReference type="Pfam" id="PF02585">
    <property type="entry name" value="PIG-L"/>
    <property type="match status" value="1"/>
</dbReference>
<dbReference type="Gene3D" id="3.40.50.10320">
    <property type="entry name" value="LmbE-like"/>
    <property type="match status" value="1"/>
</dbReference>
<feature type="transmembrane region" description="Helical" evidence="3">
    <location>
        <begin position="6"/>
        <end position="29"/>
    </location>
</feature>
<dbReference type="InterPro" id="IPR024078">
    <property type="entry name" value="LmbE-like_dom_sf"/>
</dbReference>
<comment type="similarity">
    <text evidence="1">Belongs to the PIGL family.</text>
</comment>
<dbReference type="GeneID" id="100904067"/>
<accession>A0AAJ6VVK9</accession>
<dbReference type="PANTHER" id="PTHR12993">
    <property type="entry name" value="N-ACETYLGLUCOSAMINYL-PHOSPHATIDYLINOSITOL DE-N-ACETYLASE-RELATED"/>
    <property type="match status" value="1"/>
</dbReference>
<evidence type="ECO:0000313" key="4">
    <source>
        <dbReference type="Proteomes" id="UP000694867"/>
    </source>
</evidence>
<evidence type="ECO:0000256" key="2">
    <source>
        <dbReference type="ARBA" id="ARBA00012176"/>
    </source>
</evidence>
<dbReference type="Proteomes" id="UP000694867">
    <property type="component" value="Unplaced"/>
</dbReference>
<dbReference type="PANTHER" id="PTHR12993:SF11">
    <property type="entry name" value="N-ACETYLGLUCOSAMINYL-PHOSPHATIDYLINOSITOL DE-N-ACETYLASE"/>
    <property type="match status" value="1"/>
</dbReference>
<dbReference type="AlphaFoldDB" id="A0AAJ6VVK9"/>